<dbReference type="PROSITE" id="PS50245">
    <property type="entry name" value="CAP_GLY_2"/>
    <property type="match status" value="1"/>
</dbReference>
<keyword evidence="5" id="KW-0493">Microtubule</keyword>
<keyword evidence="6" id="KW-0243">Dynein</keyword>
<keyword evidence="8" id="KW-0206">Cytoskeleton</keyword>
<dbReference type="InterPro" id="IPR000938">
    <property type="entry name" value="CAP-Gly_domain"/>
</dbReference>
<evidence type="ECO:0000256" key="4">
    <source>
        <dbReference type="ARBA" id="ARBA00022490"/>
    </source>
</evidence>
<keyword evidence="7 9" id="KW-0175">Coiled coil</keyword>
<keyword evidence="13" id="KW-1185">Reference proteome</keyword>
<dbReference type="Pfam" id="PF12455">
    <property type="entry name" value="Dynactin"/>
    <property type="match status" value="1"/>
</dbReference>
<organism evidence="12 13">
    <name type="scientific">Henosepilachna vigintioctopunctata</name>
    <dbReference type="NCBI Taxonomy" id="420089"/>
    <lineage>
        <taxon>Eukaryota</taxon>
        <taxon>Metazoa</taxon>
        <taxon>Ecdysozoa</taxon>
        <taxon>Arthropoda</taxon>
        <taxon>Hexapoda</taxon>
        <taxon>Insecta</taxon>
        <taxon>Pterygota</taxon>
        <taxon>Neoptera</taxon>
        <taxon>Endopterygota</taxon>
        <taxon>Coleoptera</taxon>
        <taxon>Polyphaga</taxon>
        <taxon>Cucujiformia</taxon>
        <taxon>Coccinelloidea</taxon>
        <taxon>Coccinellidae</taxon>
        <taxon>Epilachninae</taxon>
        <taxon>Epilachnini</taxon>
        <taxon>Henosepilachna</taxon>
    </lineage>
</organism>
<evidence type="ECO:0000256" key="1">
    <source>
        <dbReference type="ARBA" id="ARBA00004245"/>
    </source>
</evidence>
<feature type="region of interest" description="Disordered" evidence="10">
    <location>
        <begin position="88"/>
        <end position="156"/>
    </location>
</feature>
<dbReference type="GO" id="GO:0030424">
    <property type="term" value="C:axon"/>
    <property type="evidence" value="ECO:0007669"/>
    <property type="project" value="TreeGrafter"/>
</dbReference>
<comment type="similarity">
    <text evidence="2">Belongs to the dynactin 150 kDa subunit family.</text>
</comment>
<evidence type="ECO:0000256" key="2">
    <source>
        <dbReference type="ARBA" id="ARBA00011010"/>
    </source>
</evidence>
<name>A0AAW1U1E5_9CUCU</name>
<evidence type="ECO:0000259" key="11">
    <source>
        <dbReference type="PROSITE" id="PS50245"/>
    </source>
</evidence>
<dbReference type="PANTHER" id="PTHR18916:SF91">
    <property type="entry name" value="DYNACTIN SUBUNIT 1"/>
    <property type="match status" value="1"/>
</dbReference>
<proteinExistence type="inferred from homology"/>
<dbReference type="InterPro" id="IPR022157">
    <property type="entry name" value="Dynactin"/>
</dbReference>
<feature type="coiled-coil region" evidence="9">
    <location>
        <begin position="210"/>
        <end position="501"/>
    </location>
</feature>
<dbReference type="GO" id="GO:0005874">
    <property type="term" value="C:microtubule"/>
    <property type="evidence" value="ECO:0007669"/>
    <property type="project" value="UniProtKB-KW"/>
</dbReference>
<evidence type="ECO:0000256" key="8">
    <source>
        <dbReference type="ARBA" id="ARBA00023212"/>
    </source>
</evidence>
<evidence type="ECO:0000256" key="6">
    <source>
        <dbReference type="ARBA" id="ARBA00023017"/>
    </source>
</evidence>
<dbReference type="SUPFAM" id="SSF74924">
    <property type="entry name" value="Cap-Gly domain"/>
    <property type="match status" value="1"/>
</dbReference>
<sequence length="1286" mass="146571">MADLLKVGRRVQITGKDVHGVVAYHGQTDFAPGKWIGLILDEPKGKNNGVVRSREYFKCEENYGMFVRANQVVPLDDEGKPIEVKVKDESASGIARPKTRQSIVGAKPKPTPSRMSLAGSRQSLSGSRQSLSGSRQSLAGSRQSLSDSRSHLASPVTEKNIDVENISQIPKRASFVETGFVETLKPQFTPGQALTSAPTPVSTMEEKITIMQIQQECENRNQQIKDLQEKLETLKIKRQEDKEKLKDYDKLKIQLDHLLEFKAKIMESKASLQRELQRVKQEAKEAMEARENHADEVGDLAEALEMATLDKEMAEEKCETLQLELNVCKERLEEVNLDLEILKNEMQERVSGVKSTAAEEMSSYEVKQIQQQNNRLKEALVKMRDLSAHDKHEYQKLLKDIDQKKSEIAELGKTKEKLSARVESLEQQIADLQEQVDAALGAEEMVVLLGEQKLVLEEKVASLEEEVAELEALQDMNNQLLEGSNEIEADLREELELARSQTRQALRDRDAALETIADRETTIGKFRDLVQKLRDQSLDLQDRLEKETSKPISSLPEILDFKKMFSENKAHTKAIDLELRRLDIEQLQQHIKYITSYMPESFMNRGGDYDAVLVLLLVPRLIHKTEILLGQVKDKFAVVDKVERQAILKGHAIEQFAFRCRVLYYIYALQTILHQYSYCLNICKPDVLLKVGAIYPEMAAQEKVIDGYVELVKRDQLDENVPTEALEKCVSYFNTLFPIILGTEVRINHTQLLSDNVKLLISACDGLNNDALVIRNLIETANVGDIGLLAQYIITTCEQLQQQLKLVKRRLPTDLNVTHLGLNKEVSENLFQCYQHSGKILKTLQEIVKSCVQVMTTTTDFDKGLTQDKIKEIAINASDKVFEQDDLGPVQSIKNSLTLVCTQITQIAQFLQDNEFDISTSSRSPDKTTPPIIQRAELVKKELEQTKTLTSRLENKESDLKELRKLLKEKQEQLSEMVIRKELAEKKLGNVNKDYELTIEKLQRKLEEANNNYKRKEKEFEETLDHLQRDIDSLENEKGEMREKFKLFTKKVQIESTLSKGISGSQLSSLQSSNGPILPAVVKDSPLLLQEIRSLKKLYHNERNERLKLSDNKLKDMLDSMAPLPSFENKADDVLDKLKKEGEHLKQEILMTLANPKFPPVYKCKVEQVAQAWNTHFAEERDKWLYLQKRAEQFQDNVAAEFLKRKKGSRVEADFMIFPTNEMTKAYQESSPVNIGFIKIPKSCIEDNKLRGVKKLEADITSIQKLMETFTGISPAGICKKYPGMV</sequence>
<feature type="domain" description="CAP-Gly" evidence="11">
    <location>
        <begin position="26"/>
        <end position="68"/>
    </location>
</feature>
<evidence type="ECO:0000313" key="12">
    <source>
        <dbReference type="EMBL" id="KAK9873194.1"/>
    </source>
</evidence>
<comment type="caution">
    <text evidence="12">The sequence shown here is derived from an EMBL/GenBank/DDBJ whole genome shotgun (WGS) entry which is preliminary data.</text>
</comment>
<dbReference type="GO" id="GO:0000776">
    <property type="term" value="C:kinetochore"/>
    <property type="evidence" value="ECO:0007669"/>
    <property type="project" value="TreeGrafter"/>
</dbReference>
<dbReference type="GO" id="GO:0007097">
    <property type="term" value="P:nuclear migration"/>
    <property type="evidence" value="ECO:0007669"/>
    <property type="project" value="TreeGrafter"/>
</dbReference>
<evidence type="ECO:0000256" key="9">
    <source>
        <dbReference type="SAM" id="Coils"/>
    </source>
</evidence>
<keyword evidence="4" id="KW-0963">Cytoplasm</keyword>
<dbReference type="Gene3D" id="2.30.30.190">
    <property type="entry name" value="CAP Gly-rich-like domain"/>
    <property type="match status" value="1"/>
</dbReference>
<dbReference type="Pfam" id="PF01302">
    <property type="entry name" value="CAP_GLY"/>
    <property type="match status" value="1"/>
</dbReference>
<accession>A0AAW1U1E5</accession>
<dbReference type="SMART" id="SM01052">
    <property type="entry name" value="CAP_GLY"/>
    <property type="match status" value="1"/>
</dbReference>
<dbReference type="GO" id="GO:0000132">
    <property type="term" value="P:establishment of mitotic spindle orientation"/>
    <property type="evidence" value="ECO:0007669"/>
    <property type="project" value="TreeGrafter"/>
</dbReference>
<dbReference type="GO" id="GO:0000922">
    <property type="term" value="C:spindle pole"/>
    <property type="evidence" value="ECO:0007669"/>
    <property type="project" value="TreeGrafter"/>
</dbReference>
<evidence type="ECO:0000256" key="5">
    <source>
        <dbReference type="ARBA" id="ARBA00022701"/>
    </source>
</evidence>
<protein>
    <recommendedName>
        <fullName evidence="3">Dynactin subunit 1</fullName>
    </recommendedName>
</protein>
<evidence type="ECO:0000256" key="7">
    <source>
        <dbReference type="ARBA" id="ARBA00023054"/>
    </source>
</evidence>
<dbReference type="PANTHER" id="PTHR18916">
    <property type="entry name" value="DYNACTIN 1-RELATED MICROTUBULE-BINDING"/>
    <property type="match status" value="1"/>
</dbReference>
<dbReference type="EMBL" id="JARQZJ010000016">
    <property type="protein sequence ID" value="KAK9873194.1"/>
    <property type="molecule type" value="Genomic_DNA"/>
</dbReference>
<reference evidence="12 13" key="1">
    <citation type="submission" date="2023-03" db="EMBL/GenBank/DDBJ databases">
        <title>Genome insight into feeding habits of ladybird beetles.</title>
        <authorList>
            <person name="Li H.-S."/>
            <person name="Huang Y.-H."/>
            <person name="Pang H."/>
        </authorList>
    </citation>
    <scope>NUCLEOTIDE SEQUENCE [LARGE SCALE GENOMIC DNA]</scope>
    <source>
        <strain evidence="12">SYSU_2023b</strain>
        <tissue evidence="12">Whole body</tissue>
    </source>
</reference>
<evidence type="ECO:0000256" key="3">
    <source>
        <dbReference type="ARBA" id="ARBA00016574"/>
    </source>
</evidence>
<dbReference type="GO" id="GO:0030286">
    <property type="term" value="C:dynein complex"/>
    <property type="evidence" value="ECO:0007669"/>
    <property type="project" value="UniProtKB-KW"/>
</dbReference>
<evidence type="ECO:0000256" key="10">
    <source>
        <dbReference type="SAM" id="MobiDB-lite"/>
    </source>
</evidence>
<comment type="subcellular location">
    <subcellularLocation>
        <location evidence="1">Cytoplasm</location>
        <location evidence="1">Cytoskeleton</location>
    </subcellularLocation>
</comment>
<feature type="coiled-coil region" evidence="9">
    <location>
        <begin position="936"/>
        <end position="1051"/>
    </location>
</feature>
<gene>
    <name evidence="12" type="ORF">WA026_021428</name>
</gene>
<dbReference type="Proteomes" id="UP001431783">
    <property type="component" value="Unassembled WGS sequence"/>
</dbReference>
<evidence type="ECO:0000313" key="13">
    <source>
        <dbReference type="Proteomes" id="UP001431783"/>
    </source>
</evidence>
<dbReference type="InterPro" id="IPR036859">
    <property type="entry name" value="CAP-Gly_dom_sf"/>
</dbReference>
<feature type="compositionally biased region" description="Low complexity" evidence="10">
    <location>
        <begin position="116"/>
        <end position="146"/>
    </location>
</feature>